<gene>
    <name evidence="5" type="ORF">DASB73_039820</name>
</gene>
<evidence type="ECO:0000256" key="2">
    <source>
        <dbReference type="ARBA" id="ARBA00022980"/>
    </source>
</evidence>
<name>A0AAV5RNC8_STABA</name>
<dbReference type="SUPFAM" id="SSF54843">
    <property type="entry name" value="Ribosomal protein L22"/>
    <property type="match status" value="1"/>
</dbReference>
<reference evidence="5 6" key="1">
    <citation type="journal article" date="2023" name="Elife">
        <title>Identification of key yeast species and microbe-microbe interactions impacting larval growth of Drosophila in the wild.</title>
        <authorList>
            <person name="Mure A."/>
            <person name="Sugiura Y."/>
            <person name="Maeda R."/>
            <person name="Honda K."/>
            <person name="Sakurai N."/>
            <person name="Takahashi Y."/>
            <person name="Watada M."/>
            <person name="Katoh T."/>
            <person name="Gotoh A."/>
            <person name="Gotoh Y."/>
            <person name="Taniguchi I."/>
            <person name="Nakamura K."/>
            <person name="Hayashi T."/>
            <person name="Katayama T."/>
            <person name="Uemura T."/>
            <person name="Hattori Y."/>
        </authorList>
    </citation>
    <scope>NUCLEOTIDE SEQUENCE [LARGE SCALE GENOMIC DNA]</scope>
    <source>
        <strain evidence="5 6">SB-73</strain>
    </source>
</reference>
<dbReference type="GO" id="GO:0003735">
    <property type="term" value="F:structural constituent of ribosome"/>
    <property type="evidence" value="ECO:0007669"/>
    <property type="project" value="InterPro"/>
</dbReference>
<keyword evidence="2 4" id="KW-0689">Ribosomal protein</keyword>
<dbReference type="AlphaFoldDB" id="A0AAV5RNC8"/>
<proteinExistence type="inferred from homology"/>
<evidence type="ECO:0000256" key="3">
    <source>
        <dbReference type="ARBA" id="ARBA00023274"/>
    </source>
</evidence>
<sequence length="250" mass="29448">MLRKYSTDAGQAFFRSKLPSTSTNTAPQVYKTNKDIRNHPYVASLLSPQPVPVTKYVSPLKHALYTKNVETFGKFVNNELIDHEGWNYKLKLSKEEIRSLEPSVYLQSYRIKGSWKKTFVFLRMFRRMRLYDAINQCHFQHRAMAFDLADMFERGKQDAIKMGLDPNTLVVEQIWVGKDGDDRRLMDFKGRGRSGMIHSHFVHVKAILKPESILKERALVKKRRLDNRLWFPLMSRKVPEEYVQSANYKW</sequence>
<protein>
    <submittedName>
        <fullName evidence="5">Mitochondrial 54S ribosomal protein YmL22</fullName>
    </submittedName>
</protein>
<accession>A0AAV5RNC8</accession>
<dbReference type="Pfam" id="PF00237">
    <property type="entry name" value="Ribosomal_L22"/>
    <property type="match status" value="1"/>
</dbReference>
<comment type="caution">
    <text evidence="5">The sequence shown here is derived from an EMBL/GenBank/DDBJ whole genome shotgun (WGS) entry which is preliminary data.</text>
</comment>
<dbReference type="GO" id="GO:0006412">
    <property type="term" value="P:translation"/>
    <property type="evidence" value="ECO:0007669"/>
    <property type="project" value="InterPro"/>
</dbReference>
<dbReference type="PANTHER" id="PTHR13501">
    <property type="entry name" value="CHLOROPLAST 50S RIBOSOMAL PROTEIN L22-RELATED"/>
    <property type="match status" value="1"/>
</dbReference>
<comment type="similarity">
    <text evidence="1 4">Belongs to the universal ribosomal protein uL22 family.</text>
</comment>
<evidence type="ECO:0000313" key="5">
    <source>
        <dbReference type="EMBL" id="GMM53019.1"/>
    </source>
</evidence>
<dbReference type="GO" id="GO:0005762">
    <property type="term" value="C:mitochondrial large ribosomal subunit"/>
    <property type="evidence" value="ECO:0007669"/>
    <property type="project" value="TreeGrafter"/>
</dbReference>
<evidence type="ECO:0000256" key="4">
    <source>
        <dbReference type="RuleBase" id="RU004005"/>
    </source>
</evidence>
<dbReference type="EMBL" id="BTGC01000008">
    <property type="protein sequence ID" value="GMM53019.1"/>
    <property type="molecule type" value="Genomic_DNA"/>
</dbReference>
<evidence type="ECO:0000256" key="1">
    <source>
        <dbReference type="ARBA" id="ARBA00009451"/>
    </source>
</evidence>
<dbReference type="Gene3D" id="3.90.470.10">
    <property type="entry name" value="Ribosomal protein L22/L17"/>
    <property type="match status" value="1"/>
</dbReference>
<dbReference type="InterPro" id="IPR036394">
    <property type="entry name" value="Ribosomal_uL22_sf"/>
</dbReference>
<keyword evidence="3 4" id="KW-0687">Ribonucleoprotein</keyword>
<dbReference type="PANTHER" id="PTHR13501:SF8">
    <property type="entry name" value="LARGE RIBOSOMAL SUBUNIT PROTEIN UL22M"/>
    <property type="match status" value="1"/>
</dbReference>
<evidence type="ECO:0000313" key="6">
    <source>
        <dbReference type="Proteomes" id="UP001362899"/>
    </source>
</evidence>
<dbReference type="InterPro" id="IPR047867">
    <property type="entry name" value="Ribosomal_uL22_bac/org-type"/>
</dbReference>
<keyword evidence="6" id="KW-1185">Reference proteome</keyword>
<dbReference type="Proteomes" id="UP001362899">
    <property type="component" value="Unassembled WGS sequence"/>
</dbReference>
<dbReference type="InterPro" id="IPR001063">
    <property type="entry name" value="Ribosomal_uL22"/>
</dbReference>
<organism evidence="5 6">
    <name type="scientific">Starmerella bacillaris</name>
    <name type="common">Yeast</name>
    <name type="synonym">Candida zemplinina</name>
    <dbReference type="NCBI Taxonomy" id="1247836"/>
    <lineage>
        <taxon>Eukaryota</taxon>
        <taxon>Fungi</taxon>
        <taxon>Dikarya</taxon>
        <taxon>Ascomycota</taxon>
        <taxon>Saccharomycotina</taxon>
        <taxon>Dipodascomycetes</taxon>
        <taxon>Dipodascales</taxon>
        <taxon>Trichomonascaceae</taxon>
        <taxon>Starmerella</taxon>
    </lineage>
</organism>